<accession>A0A955LVW2</accession>
<comment type="caution">
    <text evidence="1">The sequence shown here is derived from an EMBL/GenBank/DDBJ whole genome shotgun (WGS) entry which is preliminary data.</text>
</comment>
<dbReference type="AlphaFoldDB" id="A0A955LVW2"/>
<dbReference type="InterPro" id="IPR010662">
    <property type="entry name" value="RBBP9/YdeN"/>
</dbReference>
<keyword evidence="1" id="KW-0378">Hydrolase</keyword>
<name>A0A955LVW2_UNCKA</name>
<proteinExistence type="predicted"/>
<dbReference type="Pfam" id="PF06821">
    <property type="entry name" value="Ser_hydrolase"/>
    <property type="match status" value="1"/>
</dbReference>
<dbReference type="EMBL" id="JAGQKY010000065">
    <property type="protein sequence ID" value="MCA9397560.1"/>
    <property type="molecule type" value="Genomic_DNA"/>
</dbReference>
<evidence type="ECO:0000313" key="1">
    <source>
        <dbReference type="EMBL" id="MCA9397560.1"/>
    </source>
</evidence>
<sequence length="156" mass="17819">MLIKDIPTQTPEMPNAYDSAFTYEEWTDEFECFDISPETILVGHSTGGGFLVRWLSETQQAISQLVLVAPYLDPDNKKTNSFYLFDFDRSVPERVGRIDMFVSTDDSVRGVLESRDIIISNWPNISVHMFNDKGHFTEDDMETIAFPELLEVIVVA</sequence>
<dbReference type="Proteomes" id="UP000699691">
    <property type="component" value="Unassembled WGS sequence"/>
</dbReference>
<gene>
    <name evidence="1" type="ORF">KC573_01920</name>
</gene>
<dbReference type="Gene3D" id="3.40.50.1820">
    <property type="entry name" value="alpha/beta hydrolase"/>
    <property type="match status" value="1"/>
</dbReference>
<protein>
    <submittedName>
        <fullName evidence="1">Alpha/beta hydrolase</fullName>
    </submittedName>
</protein>
<reference evidence="1" key="2">
    <citation type="journal article" date="2021" name="Microbiome">
        <title>Successional dynamics and alternative stable states in a saline activated sludge microbial community over 9 years.</title>
        <authorList>
            <person name="Wang Y."/>
            <person name="Ye J."/>
            <person name="Ju F."/>
            <person name="Liu L."/>
            <person name="Boyd J.A."/>
            <person name="Deng Y."/>
            <person name="Parks D.H."/>
            <person name="Jiang X."/>
            <person name="Yin X."/>
            <person name="Woodcroft B.J."/>
            <person name="Tyson G.W."/>
            <person name="Hugenholtz P."/>
            <person name="Polz M.F."/>
            <person name="Zhang T."/>
        </authorList>
    </citation>
    <scope>NUCLEOTIDE SEQUENCE</scope>
    <source>
        <strain evidence="1">HKST-UBA02</strain>
    </source>
</reference>
<evidence type="ECO:0000313" key="2">
    <source>
        <dbReference type="Proteomes" id="UP000699691"/>
    </source>
</evidence>
<dbReference type="GO" id="GO:0016787">
    <property type="term" value="F:hydrolase activity"/>
    <property type="evidence" value="ECO:0007669"/>
    <property type="project" value="UniProtKB-KW"/>
</dbReference>
<dbReference type="PANTHER" id="PTHR15394">
    <property type="entry name" value="SERINE HYDROLASE RBBP9"/>
    <property type="match status" value="1"/>
</dbReference>
<dbReference type="SUPFAM" id="SSF53474">
    <property type="entry name" value="alpha/beta-Hydrolases"/>
    <property type="match status" value="1"/>
</dbReference>
<organism evidence="1 2">
    <name type="scientific">candidate division WWE3 bacterium</name>
    <dbReference type="NCBI Taxonomy" id="2053526"/>
    <lineage>
        <taxon>Bacteria</taxon>
        <taxon>Katanobacteria</taxon>
    </lineage>
</organism>
<dbReference type="InterPro" id="IPR029058">
    <property type="entry name" value="AB_hydrolase_fold"/>
</dbReference>
<dbReference type="PANTHER" id="PTHR15394:SF3">
    <property type="entry name" value="SERINE HYDROLASE RBBP9"/>
    <property type="match status" value="1"/>
</dbReference>
<reference evidence="1" key="1">
    <citation type="submission" date="2020-04" db="EMBL/GenBank/DDBJ databases">
        <authorList>
            <person name="Zhang T."/>
        </authorList>
    </citation>
    <scope>NUCLEOTIDE SEQUENCE</scope>
    <source>
        <strain evidence="1">HKST-UBA02</strain>
    </source>
</reference>